<evidence type="ECO:0000256" key="1">
    <source>
        <dbReference type="SAM" id="Phobius"/>
    </source>
</evidence>
<dbReference type="RefSeq" id="WP_078744207.1">
    <property type="nucleotide sequence ID" value="NZ_FUXG01000003.1"/>
</dbReference>
<dbReference type="Proteomes" id="UP000191418">
    <property type="component" value="Unassembled WGS sequence"/>
</dbReference>
<gene>
    <name evidence="2" type="ORF">BTE48_04830</name>
</gene>
<dbReference type="OrthoDB" id="9785445at2"/>
<protein>
    <recommendedName>
        <fullName evidence="4">Thioredoxin domain-containing protein</fullName>
    </recommendedName>
</protein>
<feature type="transmembrane region" description="Helical" evidence="1">
    <location>
        <begin position="16"/>
        <end position="34"/>
    </location>
</feature>
<keyword evidence="1" id="KW-0812">Transmembrane</keyword>
<organism evidence="2 3">
    <name type="scientific">Oceanospirillum multiglobuliferum</name>
    <dbReference type="NCBI Taxonomy" id="64969"/>
    <lineage>
        <taxon>Bacteria</taxon>
        <taxon>Pseudomonadati</taxon>
        <taxon>Pseudomonadota</taxon>
        <taxon>Gammaproteobacteria</taxon>
        <taxon>Oceanospirillales</taxon>
        <taxon>Oceanospirillaceae</taxon>
        <taxon>Oceanospirillum</taxon>
    </lineage>
</organism>
<keyword evidence="3" id="KW-1185">Reference proteome</keyword>
<sequence length="198" mass="22759">MHIQSEQQIQANRKRLTMLLILLTLPFVLAWLMVRFEVWIPARTSNHGQLLSQEAPFYRWPWQAQDSFPESLKQHWLLVLATQGDCQNDCQKWQQQLQQVHKALGKEGDRVRRVFLQPVMASSQLPAPLLGMGSQEILSWHGLTMASPDWQARPWLGKDFQVLLVDPMGNLVTGYSTEHSARDLLRDLRRLLKASAAG</sequence>
<dbReference type="InterPro" id="IPR036249">
    <property type="entry name" value="Thioredoxin-like_sf"/>
</dbReference>
<name>A0A1T4LZV1_9GAMM</name>
<comment type="caution">
    <text evidence="2">The sequence shown here is derived from an EMBL/GenBank/DDBJ whole genome shotgun (WGS) entry which is preliminary data.</text>
</comment>
<proteinExistence type="predicted"/>
<dbReference type="AlphaFoldDB" id="A0A1T4LZV1"/>
<evidence type="ECO:0008006" key="4">
    <source>
        <dbReference type="Google" id="ProtNLM"/>
    </source>
</evidence>
<dbReference type="EMBL" id="MTSM01000004">
    <property type="protein sequence ID" value="OPX56301.1"/>
    <property type="molecule type" value="Genomic_DNA"/>
</dbReference>
<accession>A0A1T4LZV1</accession>
<keyword evidence="1" id="KW-1133">Transmembrane helix</keyword>
<dbReference type="STRING" id="64969.SAMN02745127_00596"/>
<dbReference type="SUPFAM" id="SSF52833">
    <property type="entry name" value="Thioredoxin-like"/>
    <property type="match status" value="1"/>
</dbReference>
<evidence type="ECO:0000313" key="2">
    <source>
        <dbReference type="EMBL" id="OPX56301.1"/>
    </source>
</evidence>
<evidence type="ECO:0000313" key="3">
    <source>
        <dbReference type="Proteomes" id="UP000191418"/>
    </source>
</evidence>
<reference evidence="2 3" key="1">
    <citation type="submission" date="2017-01" db="EMBL/GenBank/DDBJ databases">
        <title>Genome Sequencing of a Marine Spirillum, Oceanospirillum multiglobuliferum ATCC 33336, from Japan.</title>
        <authorList>
            <person name="Carney J.G."/>
            <person name="Trachtenberg A.M."/>
            <person name="Rheaume B.A."/>
            <person name="Linnane J.D."/>
            <person name="Pitts N.L."/>
            <person name="Mykles D.L."/>
            <person name="Maclea K.S."/>
        </authorList>
    </citation>
    <scope>NUCLEOTIDE SEQUENCE [LARGE SCALE GENOMIC DNA]</scope>
    <source>
        <strain evidence="2 3">ATCC 33336</strain>
    </source>
</reference>
<keyword evidence="1" id="KW-0472">Membrane</keyword>